<evidence type="ECO:0000313" key="1">
    <source>
        <dbReference type="EMBL" id="OMJ80638.1"/>
    </source>
</evidence>
<comment type="caution">
    <text evidence="1">The sequence shown here is derived from an EMBL/GenBank/DDBJ whole genome shotgun (WGS) entry which is preliminary data.</text>
</comment>
<sequence length="231" mass="26916">MSLGREVLCIRIKISKTLTDIISVRERDEPYLLAQKFCQKHKLTENNALDAITYIIDKNLDILIEEELTESQNKKQKVDFYKKSIHQQAQIKAKVDKMREKLELEKSLELTFKPTICRQSADLLKKSTEKIKKSNTGKALRLNKYSPGPLIHSRYKNDEMDFECTKKPISFMFTDPGERIQTEENTKAKEVKYRPLSVFQNFKDFSSSILKNCLKTCKTTKGDKTEVSDFF</sequence>
<organism evidence="1 2">
    <name type="scientific">Stentor coeruleus</name>
    <dbReference type="NCBI Taxonomy" id="5963"/>
    <lineage>
        <taxon>Eukaryota</taxon>
        <taxon>Sar</taxon>
        <taxon>Alveolata</taxon>
        <taxon>Ciliophora</taxon>
        <taxon>Postciliodesmatophora</taxon>
        <taxon>Heterotrichea</taxon>
        <taxon>Heterotrichida</taxon>
        <taxon>Stentoridae</taxon>
        <taxon>Stentor</taxon>
    </lineage>
</organism>
<gene>
    <name evidence="1" type="ORF">SteCoe_19072</name>
</gene>
<name>A0A1R2BV10_9CILI</name>
<evidence type="ECO:0000313" key="2">
    <source>
        <dbReference type="Proteomes" id="UP000187209"/>
    </source>
</evidence>
<reference evidence="1 2" key="1">
    <citation type="submission" date="2016-11" db="EMBL/GenBank/DDBJ databases">
        <title>The macronuclear genome of Stentor coeruleus: a giant cell with tiny introns.</title>
        <authorList>
            <person name="Slabodnick M."/>
            <person name="Ruby J.G."/>
            <person name="Reiff S.B."/>
            <person name="Swart E.C."/>
            <person name="Gosai S."/>
            <person name="Prabakaran S."/>
            <person name="Witkowska E."/>
            <person name="Larue G.E."/>
            <person name="Fisher S."/>
            <person name="Freeman R.M."/>
            <person name="Gunawardena J."/>
            <person name="Chu W."/>
            <person name="Stover N.A."/>
            <person name="Gregory B.D."/>
            <person name="Nowacki M."/>
            <person name="Derisi J."/>
            <person name="Roy S.W."/>
            <person name="Marshall W.F."/>
            <person name="Sood P."/>
        </authorList>
    </citation>
    <scope>NUCLEOTIDE SEQUENCE [LARGE SCALE GENOMIC DNA]</scope>
    <source>
        <strain evidence="1">WM001</strain>
    </source>
</reference>
<accession>A0A1R2BV10</accession>
<dbReference type="EMBL" id="MPUH01000415">
    <property type="protein sequence ID" value="OMJ80638.1"/>
    <property type="molecule type" value="Genomic_DNA"/>
</dbReference>
<keyword evidence="2" id="KW-1185">Reference proteome</keyword>
<proteinExistence type="predicted"/>
<dbReference type="AlphaFoldDB" id="A0A1R2BV10"/>
<dbReference type="Proteomes" id="UP000187209">
    <property type="component" value="Unassembled WGS sequence"/>
</dbReference>
<protein>
    <submittedName>
        <fullName evidence="1">Uncharacterized protein</fullName>
    </submittedName>
</protein>